<accession>A0A560BSJ5</accession>
<gene>
    <name evidence="1" type="ORF">FBZ83_1233</name>
</gene>
<proteinExistence type="predicted"/>
<evidence type="ECO:0000313" key="1">
    <source>
        <dbReference type="EMBL" id="TWA75577.1"/>
    </source>
</evidence>
<dbReference type="Proteomes" id="UP000318529">
    <property type="component" value="Unassembled WGS sequence"/>
</dbReference>
<dbReference type="EMBL" id="VITH01000023">
    <property type="protein sequence ID" value="TWA75577.1"/>
    <property type="molecule type" value="Genomic_DNA"/>
</dbReference>
<sequence>MHDLKADGAVGCLDLLTADRLEGWVWRPDRPDRPVSVQLLLDGWIVRSVDATQYRPDLEKAGIGNGRHGFVLPILAQDMEQRPRTLKVALDEIVIENFSVPIANLNVMETNIAMRLLFGALFSQRGQGGWN</sequence>
<reference evidence="1 2" key="1">
    <citation type="submission" date="2019-06" db="EMBL/GenBank/DDBJ databases">
        <title>Genomic Encyclopedia of Type Strains, Phase IV (KMG-V): Genome sequencing to study the core and pangenomes of soil and plant-associated prokaryotes.</title>
        <authorList>
            <person name="Whitman W."/>
        </authorList>
    </citation>
    <scope>NUCLEOTIDE SEQUENCE [LARGE SCALE GENOMIC DNA]</scope>
    <source>
        <strain evidence="1 2">BR 11650</strain>
    </source>
</reference>
<comment type="caution">
    <text evidence="1">The sequence shown here is derived from an EMBL/GenBank/DDBJ whole genome shotgun (WGS) entry which is preliminary data.</text>
</comment>
<name>A0A560BSJ5_AZOBR</name>
<dbReference type="RefSeq" id="WP_145690299.1">
    <property type="nucleotide sequence ID" value="NZ_VITH01000023.1"/>
</dbReference>
<dbReference type="AlphaFoldDB" id="A0A560BSJ5"/>
<protein>
    <submittedName>
        <fullName evidence="1">Uncharacterized protein</fullName>
    </submittedName>
</protein>
<organism evidence="1 2">
    <name type="scientific">Azospirillum brasilense</name>
    <dbReference type="NCBI Taxonomy" id="192"/>
    <lineage>
        <taxon>Bacteria</taxon>
        <taxon>Pseudomonadati</taxon>
        <taxon>Pseudomonadota</taxon>
        <taxon>Alphaproteobacteria</taxon>
        <taxon>Rhodospirillales</taxon>
        <taxon>Azospirillaceae</taxon>
        <taxon>Azospirillum</taxon>
    </lineage>
</organism>
<evidence type="ECO:0000313" key="2">
    <source>
        <dbReference type="Proteomes" id="UP000318529"/>
    </source>
</evidence>